<dbReference type="PANTHER" id="PTHR35046:SF9">
    <property type="entry name" value="RNA-DIRECTED DNA POLYMERASE"/>
    <property type="match status" value="1"/>
</dbReference>
<dbReference type="Gene3D" id="3.30.70.270">
    <property type="match status" value="1"/>
</dbReference>
<evidence type="ECO:0000313" key="4">
    <source>
        <dbReference type="Proteomes" id="UP000075243"/>
    </source>
</evidence>
<dbReference type="InterPro" id="IPR000477">
    <property type="entry name" value="RT_dom"/>
</dbReference>
<evidence type="ECO:0000313" key="3">
    <source>
        <dbReference type="EMBL" id="KYP41679.1"/>
    </source>
</evidence>
<evidence type="ECO:0000256" key="1">
    <source>
        <dbReference type="SAM" id="MobiDB-lite"/>
    </source>
</evidence>
<dbReference type="Gramene" id="C.cajan_36892.t">
    <property type="protein sequence ID" value="C.cajan_36892.t.cds1"/>
    <property type="gene ID" value="C.cajan_36892"/>
</dbReference>
<feature type="compositionally biased region" description="Basic residues" evidence="1">
    <location>
        <begin position="45"/>
        <end position="58"/>
    </location>
</feature>
<dbReference type="PANTHER" id="PTHR35046">
    <property type="entry name" value="ZINC KNUCKLE (CCHC-TYPE) FAMILY PROTEIN"/>
    <property type="match status" value="1"/>
</dbReference>
<dbReference type="Pfam" id="PF00078">
    <property type="entry name" value="RVT_1"/>
    <property type="match status" value="1"/>
</dbReference>
<feature type="region of interest" description="Disordered" evidence="1">
    <location>
        <begin position="40"/>
        <end position="65"/>
    </location>
</feature>
<dbReference type="EMBL" id="KQ483757">
    <property type="protein sequence ID" value="KYP41679.1"/>
    <property type="molecule type" value="Genomic_DNA"/>
</dbReference>
<accession>A0A151RGK7</accession>
<feature type="domain" description="Reverse transcriptase" evidence="2">
    <location>
        <begin position="192"/>
        <end position="245"/>
    </location>
</feature>
<evidence type="ECO:0000259" key="2">
    <source>
        <dbReference type="Pfam" id="PF00078"/>
    </source>
</evidence>
<dbReference type="SUPFAM" id="SSF56672">
    <property type="entry name" value="DNA/RNA polymerases"/>
    <property type="match status" value="1"/>
</dbReference>
<dbReference type="AlphaFoldDB" id="A0A151RGK7"/>
<dbReference type="InterPro" id="IPR043502">
    <property type="entry name" value="DNA/RNA_pol_sf"/>
</dbReference>
<dbReference type="InterPro" id="IPR043128">
    <property type="entry name" value="Rev_trsase/Diguanyl_cyclase"/>
</dbReference>
<gene>
    <name evidence="3" type="ORF">KK1_036928</name>
</gene>
<proteinExistence type="predicted"/>
<name>A0A151RGK7_CAJCA</name>
<dbReference type="CDD" id="cd01647">
    <property type="entry name" value="RT_LTR"/>
    <property type="match status" value="1"/>
</dbReference>
<keyword evidence="4" id="KW-1185">Reference proteome</keyword>
<reference evidence="3" key="1">
    <citation type="journal article" date="2012" name="Nat. Biotechnol.">
        <title>Draft genome sequence of pigeonpea (Cajanus cajan), an orphan legume crop of resource-poor farmers.</title>
        <authorList>
            <person name="Varshney R.K."/>
            <person name="Chen W."/>
            <person name="Li Y."/>
            <person name="Bharti A.K."/>
            <person name="Saxena R.K."/>
            <person name="Schlueter J.A."/>
            <person name="Donoghue M.T."/>
            <person name="Azam S."/>
            <person name="Fan G."/>
            <person name="Whaley A.M."/>
            <person name="Farmer A.D."/>
            <person name="Sheridan J."/>
            <person name="Iwata A."/>
            <person name="Tuteja R."/>
            <person name="Penmetsa R.V."/>
            <person name="Wu W."/>
            <person name="Upadhyaya H.D."/>
            <person name="Yang S.P."/>
            <person name="Shah T."/>
            <person name="Saxena K.B."/>
            <person name="Michael T."/>
            <person name="McCombie W.R."/>
            <person name="Yang B."/>
            <person name="Zhang G."/>
            <person name="Yang H."/>
            <person name="Wang J."/>
            <person name="Spillane C."/>
            <person name="Cook D.R."/>
            <person name="May G.D."/>
            <person name="Xu X."/>
            <person name="Jackson S.A."/>
        </authorList>
    </citation>
    <scope>NUCLEOTIDE SEQUENCE [LARGE SCALE GENOMIC DNA]</scope>
</reference>
<organism evidence="3 4">
    <name type="scientific">Cajanus cajan</name>
    <name type="common">Pigeon pea</name>
    <name type="synonym">Cajanus indicus</name>
    <dbReference type="NCBI Taxonomy" id="3821"/>
    <lineage>
        <taxon>Eukaryota</taxon>
        <taxon>Viridiplantae</taxon>
        <taxon>Streptophyta</taxon>
        <taxon>Embryophyta</taxon>
        <taxon>Tracheophyta</taxon>
        <taxon>Spermatophyta</taxon>
        <taxon>Magnoliopsida</taxon>
        <taxon>eudicotyledons</taxon>
        <taxon>Gunneridae</taxon>
        <taxon>Pentapetalae</taxon>
        <taxon>rosids</taxon>
        <taxon>fabids</taxon>
        <taxon>Fabales</taxon>
        <taxon>Fabaceae</taxon>
        <taxon>Papilionoideae</taxon>
        <taxon>50 kb inversion clade</taxon>
        <taxon>NPAAA clade</taxon>
        <taxon>indigoferoid/millettioid clade</taxon>
        <taxon>Phaseoleae</taxon>
        <taxon>Cajanus</taxon>
    </lineage>
</organism>
<protein>
    <submittedName>
        <fullName evidence="3">Transposon Ty3-I Gag-Pol polyprotein</fullName>
    </submittedName>
</protein>
<dbReference type="Proteomes" id="UP000075243">
    <property type="component" value="Unassembled WGS sequence"/>
</dbReference>
<sequence length="267" mass="31038">MHNGLTNEITFTHKEKKFLLHPLSPSQVIEDQVRMKLKREEEKKLLKKREKKHKSSKKKKEEQPLPIEGIQQEEILKQTLLIEKPSYILLCRCMLSCHNLSLKPSSLPLEVSQLLKEFDDIFPSEGPKGLPPFKDIEHQIDFVPGASLPNNPAYRTNPQETKEIENQVQELLDKGWVQKSLSPCVVPVLLVLKKDGKWRLCNDCRAINNIIIKYRHPIPRLDVMLDELHGATIFSKIDLKSGYHQSFLMDPWGMQSLPILRRYPSRR</sequence>
<dbReference type="Gene3D" id="3.10.10.10">
    <property type="entry name" value="HIV Type 1 Reverse Transcriptase, subunit A, domain 1"/>
    <property type="match status" value="1"/>
</dbReference>